<protein>
    <submittedName>
        <fullName evidence="1">Uncharacterized protein</fullName>
    </submittedName>
</protein>
<sequence>MDLRRHICVATHKHYNIYYVRKSFKSVEKWGKKYCVFFTNSSLRFFIFYAKKEDTEFYYNIVRYNVDQVFSLLKNVMLYLDLGCVYKFYIKQGDKSLASTNQLIFSVKCDY</sequence>
<name>A0A8D8Y5C4_9HEMI</name>
<accession>A0A8D8Y5C4</accession>
<reference evidence="1" key="1">
    <citation type="submission" date="2021-05" db="EMBL/GenBank/DDBJ databases">
        <authorList>
            <person name="Alioto T."/>
            <person name="Alioto T."/>
            <person name="Gomez Garrido J."/>
        </authorList>
    </citation>
    <scope>NUCLEOTIDE SEQUENCE</scope>
</reference>
<evidence type="ECO:0000313" key="1">
    <source>
        <dbReference type="EMBL" id="CAG6719733.1"/>
    </source>
</evidence>
<organism evidence="1">
    <name type="scientific">Cacopsylla melanoneura</name>
    <dbReference type="NCBI Taxonomy" id="428564"/>
    <lineage>
        <taxon>Eukaryota</taxon>
        <taxon>Metazoa</taxon>
        <taxon>Ecdysozoa</taxon>
        <taxon>Arthropoda</taxon>
        <taxon>Hexapoda</taxon>
        <taxon>Insecta</taxon>
        <taxon>Pterygota</taxon>
        <taxon>Neoptera</taxon>
        <taxon>Paraneoptera</taxon>
        <taxon>Hemiptera</taxon>
        <taxon>Sternorrhyncha</taxon>
        <taxon>Psylloidea</taxon>
        <taxon>Psyllidae</taxon>
        <taxon>Psyllinae</taxon>
        <taxon>Cacopsylla</taxon>
    </lineage>
</organism>
<proteinExistence type="predicted"/>
<dbReference type="AlphaFoldDB" id="A0A8D8Y5C4"/>
<dbReference type="EMBL" id="HBUF01359296">
    <property type="protein sequence ID" value="CAG6719733.1"/>
    <property type="molecule type" value="Transcribed_RNA"/>
</dbReference>